<dbReference type="PANTHER" id="PTHR21368">
    <property type="entry name" value="50S RIBOSOMAL PROTEIN L9"/>
    <property type="match status" value="1"/>
</dbReference>
<evidence type="ECO:0000313" key="6">
    <source>
        <dbReference type="EMBL" id="PNS19419.1"/>
    </source>
</evidence>
<dbReference type="InParanoid" id="A0A2K1QWM7"/>
<comment type="caution">
    <text evidence="6">The sequence shown here is derived from an EMBL/GenBank/DDBJ whole genome shotgun (WGS) entry which is preliminary data.</text>
</comment>
<evidence type="ECO:0000256" key="1">
    <source>
        <dbReference type="ARBA" id="ARBA00010605"/>
    </source>
</evidence>
<comment type="similarity">
    <text evidence="1">Belongs to the bacterial ribosomal protein bL9 family.</text>
</comment>
<dbReference type="Gene3D" id="3.40.5.10">
    <property type="entry name" value="Ribosomal protein L9, N-terminal domain"/>
    <property type="match status" value="1"/>
</dbReference>
<dbReference type="Gene3D" id="3.10.430.100">
    <property type="entry name" value="Ribosomal protein L9, C-terminal domain"/>
    <property type="match status" value="1"/>
</dbReference>
<keyword evidence="3" id="KW-0687">Ribonucleoprotein</keyword>
<feature type="domain" description="Ribosomal protein L9" evidence="5">
    <location>
        <begin position="53"/>
        <end position="96"/>
    </location>
</feature>
<feature type="region of interest" description="Disordered" evidence="4">
    <location>
        <begin position="133"/>
        <end position="161"/>
    </location>
</feature>
<gene>
    <name evidence="6" type="ORF">CAC42_2596</name>
</gene>
<dbReference type="Pfam" id="PF01281">
    <property type="entry name" value="Ribosomal_L9_N"/>
    <property type="match status" value="1"/>
</dbReference>
<keyword evidence="2" id="KW-0689">Ribosomal protein</keyword>
<dbReference type="STRING" id="2082308.A0A2K1QWM7"/>
<sequence length="290" mass="31552">MSLFTPSMRSPTCSSCTLRLMTSLMTPTRTPWTQQTRLKSSKKRSVKGPDHITVRLNHDVPGFGRKGSYVPISAGHMRNTWHRASIASYCTPLELRSLAVRNVNVQRDVLFMATSVVERRGLSKRRQAQIDAAVRAGGTITSSSSSTESSETDKEGREDLEPEVGAVAKVQVVKPQRALELLGVLVPHRLDFKRQVQEGGKAIFGSVSAGDVVERVREAMGENEEASRVVVGDDDVRFVHVKGENGQEGIVDRVKALGQYKVEIGVKGADGSVSRSVRVLAAEAQDATAN</sequence>
<dbReference type="SUPFAM" id="SSF55658">
    <property type="entry name" value="L9 N-domain-like"/>
    <property type="match status" value="1"/>
</dbReference>
<name>A0A2K1QWM7_9PEZI</name>
<dbReference type="GO" id="GO:0003735">
    <property type="term" value="F:structural constituent of ribosome"/>
    <property type="evidence" value="ECO:0007669"/>
    <property type="project" value="InterPro"/>
</dbReference>
<dbReference type="EMBL" id="NKHZ01000032">
    <property type="protein sequence ID" value="PNS19419.1"/>
    <property type="molecule type" value="Genomic_DNA"/>
</dbReference>
<dbReference type="GO" id="GO:0005840">
    <property type="term" value="C:ribosome"/>
    <property type="evidence" value="ECO:0007669"/>
    <property type="project" value="UniProtKB-KW"/>
</dbReference>
<accession>A0A2K1QWM7</accession>
<dbReference type="InterPro" id="IPR000244">
    <property type="entry name" value="Ribosomal_bL9"/>
</dbReference>
<evidence type="ECO:0000256" key="3">
    <source>
        <dbReference type="ARBA" id="ARBA00023274"/>
    </source>
</evidence>
<proteinExistence type="inferred from homology"/>
<evidence type="ECO:0000259" key="5">
    <source>
        <dbReference type="Pfam" id="PF01281"/>
    </source>
</evidence>
<protein>
    <recommendedName>
        <fullName evidence="5">Ribosomal protein L9 domain-containing protein</fullName>
    </recommendedName>
</protein>
<dbReference type="GO" id="GO:0006412">
    <property type="term" value="P:translation"/>
    <property type="evidence" value="ECO:0007669"/>
    <property type="project" value="InterPro"/>
</dbReference>
<dbReference type="AlphaFoldDB" id="A0A2K1QWM7"/>
<reference evidence="6 7" key="1">
    <citation type="submission" date="2017-06" db="EMBL/GenBank/DDBJ databases">
        <title>Draft genome sequence of a variant of Elsinoe murrayae.</title>
        <authorList>
            <person name="Cheng Q."/>
        </authorList>
    </citation>
    <scope>NUCLEOTIDE SEQUENCE [LARGE SCALE GENOMIC DNA]</scope>
    <source>
        <strain evidence="6 7">CQ-2017a</strain>
    </source>
</reference>
<dbReference type="InterPro" id="IPR036935">
    <property type="entry name" value="Ribosomal_bL9_N_sf"/>
</dbReference>
<dbReference type="Proteomes" id="UP000243797">
    <property type="component" value="Unassembled WGS sequence"/>
</dbReference>
<evidence type="ECO:0000256" key="4">
    <source>
        <dbReference type="SAM" id="MobiDB-lite"/>
    </source>
</evidence>
<organism evidence="6 7">
    <name type="scientific">Sphaceloma murrayae</name>
    <dbReference type="NCBI Taxonomy" id="2082308"/>
    <lineage>
        <taxon>Eukaryota</taxon>
        <taxon>Fungi</taxon>
        <taxon>Dikarya</taxon>
        <taxon>Ascomycota</taxon>
        <taxon>Pezizomycotina</taxon>
        <taxon>Dothideomycetes</taxon>
        <taxon>Dothideomycetidae</taxon>
        <taxon>Myriangiales</taxon>
        <taxon>Elsinoaceae</taxon>
        <taxon>Sphaceloma</taxon>
    </lineage>
</organism>
<evidence type="ECO:0000256" key="2">
    <source>
        <dbReference type="ARBA" id="ARBA00022980"/>
    </source>
</evidence>
<dbReference type="InterPro" id="IPR009027">
    <property type="entry name" value="Ribosomal_bL9/RNase_H1_N"/>
</dbReference>
<dbReference type="GO" id="GO:1990904">
    <property type="term" value="C:ribonucleoprotein complex"/>
    <property type="evidence" value="ECO:0007669"/>
    <property type="project" value="UniProtKB-KW"/>
</dbReference>
<dbReference type="OrthoDB" id="5555409at2759"/>
<dbReference type="InterPro" id="IPR020070">
    <property type="entry name" value="Ribosomal_bL9_N"/>
</dbReference>
<keyword evidence="7" id="KW-1185">Reference proteome</keyword>
<evidence type="ECO:0000313" key="7">
    <source>
        <dbReference type="Proteomes" id="UP000243797"/>
    </source>
</evidence>
<dbReference type="InterPro" id="IPR036791">
    <property type="entry name" value="Ribosomal_bL9_C_sf"/>
</dbReference>